<proteinExistence type="predicted"/>
<gene>
    <name evidence="1" type="ORF">SCARR_02943</name>
</gene>
<dbReference type="AlphaFoldDB" id="A0A6C2UPD3"/>
<evidence type="ECO:0000313" key="2">
    <source>
        <dbReference type="Proteomes" id="UP000346198"/>
    </source>
</evidence>
<sequence>MEHSISKLGILIYSLPECSLASKYPRRVKAMRDTIVEIASEKAVGEKGLDKKQLGF</sequence>
<organism evidence="1 2">
    <name type="scientific">Pontiella sulfatireligans</name>
    <dbReference type="NCBI Taxonomy" id="2750658"/>
    <lineage>
        <taxon>Bacteria</taxon>
        <taxon>Pseudomonadati</taxon>
        <taxon>Kiritimatiellota</taxon>
        <taxon>Kiritimatiellia</taxon>
        <taxon>Kiritimatiellales</taxon>
        <taxon>Pontiellaceae</taxon>
        <taxon>Pontiella</taxon>
    </lineage>
</organism>
<dbReference type="EMBL" id="CAAHFH010000002">
    <property type="protein sequence ID" value="VGO20876.1"/>
    <property type="molecule type" value="Genomic_DNA"/>
</dbReference>
<dbReference type="Proteomes" id="UP000346198">
    <property type="component" value="Unassembled WGS sequence"/>
</dbReference>
<accession>A0A6C2UPD3</accession>
<reference evidence="1 2" key="1">
    <citation type="submission" date="2019-04" db="EMBL/GenBank/DDBJ databases">
        <authorList>
            <person name="Van Vliet M D."/>
        </authorList>
    </citation>
    <scope>NUCLEOTIDE SEQUENCE [LARGE SCALE GENOMIC DNA]</scope>
    <source>
        <strain evidence="1 2">F21</strain>
    </source>
</reference>
<evidence type="ECO:0000313" key="1">
    <source>
        <dbReference type="EMBL" id="VGO20876.1"/>
    </source>
</evidence>
<protein>
    <submittedName>
        <fullName evidence="1">Uncharacterized protein</fullName>
    </submittedName>
</protein>
<dbReference type="RefSeq" id="WP_168433319.1">
    <property type="nucleotide sequence ID" value="NZ_CAAHFH010000002.1"/>
</dbReference>
<keyword evidence="2" id="KW-1185">Reference proteome</keyword>
<name>A0A6C2UPD3_9BACT</name>